<keyword evidence="2" id="KW-1185">Reference proteome</keyword>
<protein>
    <recommendedName>
        <fullName evidence="3">Lipocalin-like domain-containing protein</fullName>
    </recommendedName>
</protein>
<sequence length="157" mass="17089">MKYVIIVFCLVIGFTSCKKSGGTDVIVPVDPRERMVGTYDLGYQARTTVATLEGNPEPGTAILTVSKSTLENEVILDFVFNSTVKEQLIAQLNGNKFTITNKKTETIYALNKSFDAPYTGNGEFTTANEFTMVTVAETIQSGTTIKRVGSIAGTKRK</sequence>
<organism evidence="1 2">
    <name type="scientific">Fibrella forsythiae</name>
    <dbReference type="NCBI Taxonomy" id="2817061"/>
    <lineage>
        <taxon>Bacteria</taxon>
        <taxon>Pseudomonadati</taxon>
        <taxon>Bacteroidota</taxon>
        <taxon>Cytophagia</taxon>
        <taxon>Cytophagales</taxon>
        <taxon>Spirosomataceae</taxon>
        <taxon>Fibrella</taxon>
    </lineage>
</organism>
<dbReference type="PROSITE" id="PS51257">
    <property type="entry name" value="PROKAR_LIPOPROTEIN"/>
    <property type="match status" value="1"/>
</dbReference>
<evidence type="ECO:0008006" key="3">
    <source>
        <dbReference type="Google" id="ProtNLM"/>
    </source>
</evidence>
<dbReference type="Proteomes" id="UP000664628">
    <property type="component" value="Unassembled WGS sequence"/>
</dbReference>
<proteinExistence type="predicted"/>
<accession>A0ABS3JD65</accession>
<evidence type="ECO:0000313" key="2">
    <source>
        <dbReference type="Proteomes" id="UP000664628"/>
    </source>
</evidence>
<comment type="caution">
    <text evidence="1">The sequence shown here is derived from an EMBL/GenBank/DDBJ whole genome shotgun (WGS) entry which is preliminary data.</text>
</comment>
<evidence type="ECO:0000313" key="1">
    <source>
        <dbReference type="EMBL" id="MBO0947204.1"/>
    </source>
</evidence>
<dbReference type="EMBL" id="JAFMYW010000001">
    <property type="protein sequence ID" value="MBO0947204.1"/>
    <property type="molecule type" value="Genomic_DNA"/>
</dbReference>
<dbReference type="RefSeq" id="WP_207327121.1">
    <property type="nucleotide sequence ID" value="NZ_JAFMYW010000001.1"/>
</dbReference>
<reference evidence="1 2" key="1">
    <citation type="submission" date="2021-03" db="EMBL/GenBank/DDBJ databases">
        <title>Fibrella sp. HMF5405 genome sequencing and assembly.</title>
        <authorList>
            <person name="Kang H."/>
            <person name="Kim H."/>
            <person name="Bae S."/>
            <person name="Joh K."/>
        </authorList>
    </citation>
    <scope>NUCLEOTIDE SEQUENCE [LARGE SCALE GENOMIC DNA]</scope>
    <source>
        <strain evidence="1 2">HMF5405</strain>
    </source>
</reference>
<name>A0ABS3JD65_9BACT</name>
<gene>
    <name evidence="1" type="ORF">J2I46_01320</name>
</gene>